<dbReference type="SMART" id="SM00353">
    <property type="entry name" value="HLH"/>
    <property type="match status" value="1"/>
</dbReference>
<dbReference type="GO" id="GO:0046983">
    <property type="term" value="F:protein dimerization activity"/>
    <property type="evidence" value="ECO:0007669"/>
    <property type="project" value="InterPro"/>
</dbReference>
<feature type="region of interest" description="Disordered" evidence="5">
    <location>
        <begin position="1"/>
        <end position="87"/>
    </location>
</feature>
<dbReference type="InterPro" id="IPR044295">
    <property type="entry name" value="BIM1/2/3"/>
</dbReference>
<evidence type="ECO:0000256" key="5">
    <source>
        <dbReference type="SAM" id="MobiDB-lite"/>
    </source>
</evidence>
<evidence type="ECO:0000256" key="1">
    <source>
        <dbReference type="ARBA" id="ARBA00004123"/>
    </source>
</evidence>
<gene>
    <name evidence="7" type="ORF">LITE_LOCUS23150</name>
</gene>
<dbReference type="PROSITE" id="PS50888">
    <property type="entry name" value="BHLH"/>
    <property type="match status" value="1"/>
</dbReference>
<evidence type="ECO:0000259" key="6">
    <source>
        <dbReference type="PROSITE" id="PS50888"/>
    </source>
</evidence>
<dbReference type="Pfam" id="PF00010">
    <property type="entry name" value="HLH"/>
    <property type="match status" value="1"/>
</dbReference>
<protein>
    <recommendedName>
        <fullName evidence="6">BHLH domain-containing protein</fullName>
    </recommendedName>
</protein>
<dbReference type="InterPro" id="IPR011598">
    <property type="entry name" value="bHLH_dom"/>
</dbReference>
<feature type="region of interest" description="Disordered" evidence="5">
    <location>
        <begin position="340"/>
        <end position="373"/>
    </location>
</feature>
<reference evidence="7" key="1">
    <citation type="submission" date="2022-08" db="EMBL/GenBank/DDBJ databases">
        <authorList>
            <person name="Gutierrez-Valencia J."/>
        </authorList>
    </citation>
    <scope>NUCLEOTIDE SEQUENCE</scope>
</reference>
<accession>A0AAV0LCZ0</accession>
<comment type="caution">
    <text evidence="7">The sequence shown here is derived from an EMBL/GenBank/DDBJ whole genome shotgun (WGS) entry which is preliminary data.</text>
</comment>
<dbReference type="Gene3D" id="4.10.280.10">
    <property type="entry name" value="Helix-loop-helix DNA-binding domain"/>
    <property type="match status" value="1"/>
</dbReference>
<proteinExistence type="predicted"/>
<feature type="compositionally biased region" description="Low complexity" evidence="5">
    <location>
        <begin position="22"/>
        <end position="33"/>
    </location>
</feature>
<keyword evidence="3" id="KW-0804">Transcription</keyword>
<feature type="compositionally biased region" description="Basic and acidic residues" evidence="5">
    <location>
        <begin position="230"/>
        <end position="239"/>
    </location>
</feature>
<feature type="domain" description="BHLH" evidence="6">
    <location>
        <begin position="244"/>
        <end position="293"/>
    </location>
</feature>
<dbReference type="AlphaFoldDB" id="A0AAV0LCZ0"/>
<feature type="region of interest" description="Disordered" evidence="5">
    <location>
        <begin position="475"/>
        <end position="509"/>
    </location>
</feature>
<evidence type="ECO:0000256" key="2">
    <source>
        <dbReference type="ARBA" id="ARBA00023015"/>
    </source>
</evidence>
<sequence length="509" mass="55543">MELPQRPSFGGEGGRKPTHDFLSLYTSHSTTSLQDVSPRPPSSHQAQGGYLKTHDFLQPLERGGGPPCAAVAKEEGEGEEATPATSVEHTLPGGIGTYTINHVSHFNNPQTTTTVVDTNDETSNSTCYTGTGSGFTLWDETALNKGKTGKENKNIMTHTSNALLIGKQTEARPSTNYHSNHFSSLSPPHRAAGHKRKSFMEMMKSTKVDEDLDDEEDFILKKESPAEDLNVRVDGKSCDQKANTPRSKHSATEQRRRSKINDRHMLREIIPHSDQKRDKASFLLEVIEYIQFLHDKVHKYEQGSYQGWSLEAAKLVQWRSNNRTAESYVDQSRVTNEDATIPGLGAQKPADSDTSSATTPKAKAMPFPMSLQTNPLNPVRACSGTSAQPSLQVKTNIDSVTTQPQSQPGHFRPNGFVHAGDHLKDQDLNVEGGTISISSAYSRGLLSNLTEALRSSGVDLSQASISVQIEVGKGSNMASSSIAKDNESEVLFSNQGKTSQVLKKPKTKS</sequence>
<dbReference type="EMBL" id="CAMGYJ010000006">
    <property type="protein sequence ID" value="CAI0431762.1"/>
    <property type="molecule type" value="Genomic_DNA"/>
</dbReference>
<dbReference type="CDD" id="cd11453">
    <property type="entry name" value="bHLH_AtBIM_like"/>
    <property type="match status" value="1"/>
</dbReference>
<dbReference type="GO" id="GO:0003700">
    <property type="term" value="F:DNA-binding transcription factor activity"/>
    <property type="evidence" value="ECO:0007669"/>
    <property type="project" value="InterPro"/>
</dbReference>
<dbReference type="PANTHER" id="PTHR46412">
    <property type="entry name" value="BES1-INTERACTING MYC-LIKE PROTEIN"/>
    <property type="match status" value="1"/>
</dbReference>
<dbReference type="GO" id="GO:0005634">
    <property type="term" value="C:nucleus"/>
    <property type="evidence" value="ECO:0007669"/>
    <property type="project" value="UniProtKB-SubCell"/>
</dbReference>
<organism evidence="7 8">
    <name type="scientific">Linum tenue</name>
    <dbReference type="NCBI Taxonomy" id="586396"/>
    <lineage>
        <taxon>Eukaryota</taxon>
        <taxon>Viridiplantae</taxon>
        <taxon>Streptophyta</taxon>
        <taxon>Embryophyta</taxon>
        <taxon>Tracheophyta</taxon>
        <taxon>Spermatophyta</taxon>
        <taxon>Magnoliopsida</taxon>
        <taxon>eudicotyledons</taxon>
        <taxon>Gunneridae</taxon>
        <taxon>Pentapetalae</taxon>
        <taxon>rosids</taxon>
        <taxon>fabids</taxon>
        <taxon>Malpighiales</taxon>
        <taxon>Linaceae</taxon>
        <taxon>Linum</taxon>
    </lineage>
</organism>
<keyword evidence="8" id="KW-1185">Reference proteome</keyword>
<name>A0AAV0LCZ0_9ROSI</name>
<evidence type="ECO:0000256" key="4">
    <source>
        <dbReference type="ARBA" id="ARBA00023242"/>
    </source>
</evidence>
<evidence type="ECO:0000313" key="7">
    <source>
        <dbReference type="EMBL" id="CAI0431762.1"/>
    </source>
</evidence>
<evidence type="ECO:0000313" key="8">
    <source>
        <dbReference type="Proteomes" id="UP001154282"/>
    </source>
</evidence>
<comment type="subcellular location">
    <subcellularLocation>
        <location evidence="1">Nucleus</location>
    </subcellularLocation>
</comment>
<feature type="region of interest" description="Disordered" evidence="5">
    <location>
        <begin position="230"/>
        <end position="262"/>
    </location>
</feature>
<feature type="compositionally biased region" description="Basic and acidic residues" evidence="5">
    <location>
        <begin position="250"/>
        <end position="262"/>
    </location>
</feature>
<keyword evidence="4" id="KW-0539">Nucleus</keyword>
<dbReference type="Proteomes" id="UP001154282">
    <property type="component" value="Unassembled WGS sequence"/>
</dbReference>
<dbReference type="GO" id="GO:0006351">
    <property type="term" value="P:DNA-templated transcription"/>
    <property type="evidence" value="ECO:0007669"/>
    <property type="project" value="InterPro"/>
</dbReference>
<dbReference type="InterPro" id="IPR036638">
    <property type="entry name" value="HLH_DNA-bd_sf"/>
</dbReference>
<evidence type="ECO:0000256" key="3">
    <source>
        <dbReference type="ARBA" id="ARBA00023163"/>
    </source>
</evidence>
<dbReference type="PANTHER" id="PTHR46412:SF3">
    <property type="entry name" value="TRANSCRIPTION FACTOR BIM1"/>
    <property type="match status" value="1"/>
</dbReference>
<dbReference type="SUPFAM" id="SSF47459">
    <property type="entry name" value="HLH, helix-loop-helix DNA-binding domain"/>
    <property type="match status" value="1"/>
</dbReference>
<feature type="compositionally biased region" description="Polar residues" evidence="5">
    <location>
        <begin position="491"/>
        <end position="501"/>
    </location>
</feature>
<keyword evidence="2" id="KW-0805">Transcription regulation</keyword>